<name>A0A0L8FT64_OCTBM</name>
<reference evidence="1" key="1">
    <citation type="submission" date="2015-07" db="EMBL/GenBank/DDBJ databases">
        <title>MeaNS - Measles Nucleotide Surveillance Program.</title>
        <authorList>
            <person name="Tran T."/>
            <person name="Druce J."/>
        </authorList>
    </citation>
    <scope>NUCLEOTIDE SEQUENCE</scope>
    <source>
        <strain evidence="1">UCB-OBI-ISO-001</strain>
        <tissue evidence="1">Gonad</tissue>
    </source>
</reference>
<sequence>MIDIVRLHDLILECKYKYNTKIGIVLLFKSSTMYCYTQAVGKIRTLYSNVYALLIV</sequence>
<organism evidence="1">
    <name type="scientific">Octopus bimaculoides</name>
    <name type="common">California two-spotted octopus</name>
    <dbReference type="NCBI Taxonomy" id="37653"/>
    <lineage>
        <taxon>Eukaryota</taxon>
        <taxon>Metazoa</taxon>
        <taxon>Spiralia</taxon>
        <taxon>Lophotrochozoa</taxon>
        <taxon>Mollusca</taxon>
        <taxon>Cephalopoda</taxon>
        <taxon>Coleoidea</taxon>
        <taxon>Octopodiformes</taxon>
        <taxon>Octopoda</taxon>
        <taxon>Incirrata</taxon>
        <taxon>Octopodidae</taxon>
        <taxon>Octopus</taxon>
    </lineage>
</organism>
<evidence type="ECO:0000313" key="1">
    <source>
        <dbReference type="EMBL" id="KOF67874.1"/>
    </source>
</evidence>
<accession>A0A0L8FT64</accession>
<dbReference type="AlphaFoldDB" id="A0A0L8FT64"/>
<gene>
    <name evidence="1" type="ORF">OCBIM_22008716mg</name>
</gene>
<dbReference type="EMBL" id="KQ426745">
    <property type="protein sequence ID" value="KOF67874.1"/>
    <property type="molecule type" value="Genomic_DNA"/>
</dbReference>
<proteinExistence type="predicted"/>
<protein>
    <submittedName>
        <fullName evidence="1">Uncharacterized protein</fullName>
    </submittedName>
</protein>